<reference evidence="2 3" key="1">
    <citation type="submission" date="2015-07" db="EMBL/GenBank/DDBJ databases">
        <title>Genome sequence of Ornatilinea apprima DSM 23815.</title>
        <authorList>
            <person name="Hemp J."/>
            <person name="Ward L.M."/>
            <person name="Pace L.A."/>
            <person name="Fischer W.W."/>
        </authorList>
    </citation>
    <scope>NUCLEOTIDE SEQUENCE [LARGE SCALE GENOMIC DNA]</scope>
    <source>
        <strain evidence="2 3">P3M-1</strain>
    </source>
</reference>
<dbReference type="Gene3D" id="3.50.50.60">
    <property type="entry name" value="FAD/NAD(P)-binding domain"/>
    <property type="match status" value="1"/>
</dbReference>
<dbReference type="EMBL" id="LGCL01000015">
    <property type="protein sequence ID" value="KPL79217.1"/>
    <property type="molecule type" value="Genomic_DNA"/>
</dbReference>
<dbReference type="RefSeq" id="WP_075061872.1">
    <property type="nucleotide sequence ID" value="NZ_LGCL01000015.1"/>
</dbReference>
<dbReference type="InterPro" id="IPR050464">
    <property type="entry name" value="Zeta_carotene_desat/Oxidored"/>
</dbReference>
<evidence type="ECO:0000313" key="2">
    <source>
        <dbReference type="EMBL" id="KPL79217.1"/>
    </source>
</evidence>
<dbReference type="NCBIfam" id="NF005560">
    <property type="entry name" value="PRK07233.1"/>
    <property type="match status" value="1"/>
</dbReference>
<dbReference type="PANTHER" id="PTHR42923">
    <property type="entry name" value="PROTOPORPHYRINOGEN OXIDASE"/>
    <property type="match status" value="1"/>
</dbReference>
<keyword evidence="3" id="KW-1185">Reference proteome</keyword>
<organism evidence="2 3">
    <name type="scientific">Ornatilinea apprima</name>
    <dbReference type="NCBI Taxonomy" id="1134406"/>
    <lineage>
        <taxon>Bacteria</taxon>
        <taxon>Bacillati</taxon>
        <taxon>Chloroflexota</taxon>
        <taxon>Anaerolineae</taxon>
        <taxon>Anaerolineales</taxon>
        <taxon>Anaerolineaceae</taxon>
        <taxon>Ornatilinea</taxon>
    </lineage>
</organism>
<dbReference type="GO" id="GO:0016491">
    <property type="term" value="F:oxidoreductase activity"/>
    <property type="evidence" value="ECO:0007669"/>
    <property type="project" value="InterPro"/>
</dbReference>
<dbReference type="AlphaFoldDB" id="A0A0P6XGF5"/>
<dbReference type="STRING" id="1134406.ADN00_05090"/>
<gene>
    <name evidence="2" type="ORF">ADN00_05090</name>
</gene>
<protein>
    <submittedName>
        <fullName evidence="2">Oxidoreductase</fullName>
    </submittedName>
</protein>
<feature type="domain" description="Amine oxidase" evidence="1">
    <location>
        <begin position="11"/>
        <end position="427"/>
    </location>
</feature>
<evidence type="ECO:0000259" key="1">
    <source>
        <dbReference type="Pfam" id="PF01593"/>
    </source>
</evidence>
<evidence type="ECO:0000313" key="3">
    <source>
        <dbReference type="Proteomes" id="UP000050417"/>
    </source>
</evidence>
<comment type="caution">
    <text evidence="2">The sequence shown here is derived from an EMBL/GenBank/DDBJ whole genome shotgun (WGS) entry which is preliminary data.</text>
</comment>
<name>A0A0P6XGF5_9CHLR</name>
<accession>A0A0P6XGF5</accession>
<dbReference type="Proteomes" id="UP000050417">
    <property type="component" value="Unassembled WGS sequence"/>
</dbReference>
<dbReference type="PRINTS" id="PR00419">
    <property type="entry name" value="ADXRDTASE"/>
</dbReference>
<dbReference type="SUPFAM" id="SSF51905">
    <property type="entry name" value="FAD/NAD(P)-binding domain"/>
    <property type="match status" value="1"/>
</dbReference>
<dbReference type="Pfam" id="PF01593">
    <property type="entry name" value="Amino_oxidase"/>
    <property type="match status" value="1"/>
</dbReference>
<proteinExistence type="predicted"/>
<dbReference type="InterPro" id="IPR036188">
    <property type="entry name" value="FAD/NAD-bd_sf"/>
</dbReference>
<dbReference type="OrthoDB" id="9803192at2"/>
<dbReference type="PANTHER" id="PTHR42923:SF46">
    <property type="entry name" value="AMINE OXIDASE"/>
    <property type="match status" value="1"/>
</dbReference>
<sequence>MKIAVIGAGVGGMSAAYDLAKAGHQVTIFEAADHTGGLAAGFKQPHWNWSVEKFYHHWFQTDSSMLGLIAELGLSDKVMFPRPVTVMYHEGRFYPFDSILAALLYPGLGWGLGKIRFGLVGLYLRLTKNWRALEKTTVDAWMRKWAGDRVYEQMWEPMMVGKFGEKYAKQVNMAWMWARLHARTTRLGTFQGGFQAFCDQFADILRGMGVEIQLSTAVMNLSAAPEGKVSLQLTSESLVFDQVLNTTSPALMARMAPDLPPDYLKGLLNLRSMGAVVMVLSLRQQLSEQGYYWFNLPKSAGFPFLALVEHTNFLPTEHYGGDHILYCGDYLETDHEYFQLSKEELLQRFLPSFQRINPNFKPDWVKESWLFRTHYAQPIPLVNHSANIPSIRTPITGLYFASMSQVYPWDRGTNFAVKIGREAAQMMLKDSQAPAA</sequence>
<dbReference type="InterPro" id="IPR002937">
    <property type="entry name" value="Amino_oxidase"/>
</dbReference>